<feature type="transmembrane region" description="Helical" evidence="1">
    <location>
        <begin position="272"/>
        <end position="294"/>
    </location>
</feature>
<proteinExistence type="predicted"/>
<dbReference type="STRING" id="299255.SAMN02745129_2409"/>
<keyword evidence="1" id="KW-1133">Transmembrane helix</keyword>
<accession>A0A1M5U558</accession>
<dbReference type="EMBL" id="FQXG01000003">
    <property type="protein sequence ID" value="SHH57996.1"/>
    <property type="molecule type" value="Genomic_DNA"/>
</dbReference>
<feature type="transmembrane region" description="Helical" evidence="1">
    <location>
        <begin position="162"/>
        <end position="183"/>
    </location>
</feature>
<feature type="transmembrane region" description="Helical" evidence="1">
    <location>
        <begin position="138"/>
        <end position="156"/>
    </location>
</feature>
<dbReference type="RefSeq" id="WP_143165625.1">
    <property type="nucleotide sequence ID" value="NZ_FQXG01000003.1"/>
</dbReference>
<evidence type="ECO:0000313" key="3">
    <source>
        <dbReference type="Proteomes" id="UP000184268"/>
    </source>
</evidence>
<evidence type="ECO:0000313" key="2">
    <source>
        <dbReference type="EMBL" id="SHH57996.1"/>
    </source>
</evidence>
<feature type="transmembrane region" description="Helical" evidence="1">
    <location>
        <begin position="71"/>
        <end position="94"/>
    </location>
</feature>
<name>A0A1M5U558_9GAMM</name>
<organism evidence="2 3">
    <name type="scientific">Ferrimonas marina</name>
    <dbReference type="NCBI Taxonomy" id="299255"/>
    <lineage>
        <taxon>Bacteria</taxon>
        <taxon>Pseudomonadati</taxon>
        <taxon>Pseudomonadota</taxon>
        <taxon>Gammaproteobacteria</taxon>
        <taxon>Alteromonadales</taxon>
        <taxon>Ferrimonadaceae</taxon>
        <taxon>Ferrimonas</taxon>
    </lineage>
</organism>
<feature type="transmembrane region" description="Helical" evidence="1">
    <location>
        <begin position="36"/>
        <end position="59"/>
    </location>
</feature>
<keyword evidence="1" id="KW-0472">Membrane</keyword>
<reference evidence="2 3" key="1">
    <citation type="submission" date="2016-11" db="EMBL/GenBank/DDBJ databases">
        <authorList>
            <person name="Jaros S."/>
            <person name="Januszkiewicz K."/>
            <person name="Wedrychowicz H."/>
        </authorList>
    </citation>
    <scope>NUCLEOTIDE SEQUENCE [LARGE SCALE GENOMIC DNA]</scope>
    <source>
        <strain evidence="2 3">DSM 16917</strain>
    </source>
</reference>
<keyword evidence="1" id="KW-0812">Transmembrane</keyword>
<sequence>MTDVSKKALLAMVVSVLLWMAYPVVSNALVGLSSPLAVLVMVHGIALVGSGLLLCAVAWRRGPVRDLGRVLLAPGNLALVLATGCAVMLNHGFLYWALSLSEDWDVLAVMVFELWPMMFFLVDTLVRRRQKITPGEGYAVVLITFGFVAGYAWLWWDGGARVNAGAFQVGALAFVGAVCMALTSLGRVMLVQRISTQLDGGNQTLTACVTVEFALRMAALPVLVVLGFSELEGLGDIDTGAVYLALFAGLMMIAVGSMLCDFALVQSRSSMLALLWYCVPVGAVILLSLSRGVWPSWQEWVALLALVAVNLVIALPSAGRGKP</sequence>
<feature type="transmembrane region" description="Helical" evidence="1">
    <location>
        <begin position="106"/>
        <end position="126"/>
    </location>
</feature>
<protein>
    <recommendedName>
        <fullName evidence="4">EamA-like transporter family protein</fullName>
    </recommendedName>
</protein>
<dbReference type="Proteomes" id="UP000184268">
    <property type="component" value="Unassembled WGS sequence"/>
</dbReference>
<keyword evidence="3" id="KW-1185">Reference proteome</keyword>
<gene>
    <name evidence="2" type="ORF">SAMN02745129_2409</name>
</gene>
<dbReference type="OrthoDB" id="9787902at2"/>
<feature type="transmembrane region" description="Helical" evidence="1">
    <location>
        <begin position="300"/>
        <end position="318"/>
    </location>
</feature>
<dbReference type="AlphaFoldDB" id="A0A1M5U558"/>
<evidence type="ECO:0008006" key="4">
    <source>
        <dbReference type="Google" id="ProtNLM"/>
    </source>
</evidence>
<feature type="transmembrane region" description="Helical" evidence="1">
    <location>
        <begin position="204"/>
        <end position="228"/>
    </location>
</feature>
<feature type="transmembrane region" description="Helical" evidence="1">
    <location>
        <begin position="240"/>
        <end position="260"/>
    </location>
</feature>
<evidence type="ECO:0000256" key="1">
    <source>
        <dbReference type="SAM" id="Phobius"/>
    </source>
</evidence>